<comment type="caution">
    <text evidence="1">The sequence shown here is derived from an EMBL/GenBank/DDBJ whole genome shotgun (WGS) entry which is preliminary data.</text>
</comment>
<proteinExistence type="predicted"/>
<protein>
    <recommendedName>
        <fullName evidence="3">MalT-like TPR region domain-containing protein</fullName>
    </recommendedName>
</protein>
<evidence type="ECO:0000313" key="2">
    <source>
        <dbReference type="Proteomes" id="UP000502823"/>
    </source>
</evidence>
<gene>
    <name evidence="1" type="ORF">Cfor_06871</name>
</gene>
<sequence>MDPEGLGLPDSLYNLGISAVIDNYQCFKNEIRILPDNLMFDLYYKLYKEKRLCLLGAEFSDLNVFGRVLNVTSRRMFLLRSFQALMDHGTEVVKELASAYVRKCSICLSYSSSRDATIELGLRLGGFLSDAGWFAESEKVLLACQDLCRCTESSIRYWCKLLECYHKLLHTQAAFCHFDGAKVTYHHALQLVDKLRAAHEETNLAGLFAEFSVLHFSRSDYDKAYMWGVEALKQLKPDLPSGVIIDVLRQVAKSCVVKREFKRAEFLAKQAVCLTKDVFDKDHPKYSDSLLDFGFFLLNFDSIRQSVGVYETALEIREAIFGKFNLHVAVAHEELAYALYVHEYSSGRFDKARDHAEKAIIIMEKLLPKEHLMLASVKRVKALILEEIALDSVPNNSGSKDLLSEAENLHMSALKLAIATFGEKNVQTAKHFGNLGRLYQSMKKFQEAETMHLKAIAIKEQLLGVEDYEVGLSIGHLASLYNYHMKKYKKAEQLYLRSIAISLKLFGASYSGLEYDYRGLVHVYHGLEDLEKVAEYTYLLNNWKLHRDLHAEQEDPLIDQEEAVRAIDDITQQFFNGV</sequence>
<dbReference type="PANTHER" id="PTHR46575:SF1">
    <property type="entry name" value="AMYLOID PROTEIN-BINDING PROTEIN 2"/>
    <property type="match status" value="1"/>
</dbReference>
<dbReference type="EMBL" id="BLKM01000350">
    <property type="protein sequence ID" value="GFG32101.1"/>
    <property type="molecule type" value="Genomic_DNA"/>
</dbReference>
<dbReference type="GO" id="GO:0031462">
    <property type="term" value="C:Cul2-RING ubiquitin ligase complex"/>
    <property type="evidence" value="ECO:0007669"/>
    <property type="project" value="TreeGrafter"/>
</dbReference>
<dbReference type="PANTHER" id="PTHR46575">
    <property type="entry name" value="AMYLOID PROTEIN-BINDING PROTEIN 2"/>
    <property type="match status" value="1"/>
</dbReference>
<dbReference type="InterPro" id="IPR011990">
    <property type="entry name" value="TPR-like_helical_dom_sf"/>
</dbReference>
<dbReference type="GO" id="GO:0006886">
    <property type="term" value="P:intracellular protein transport"/>
    <property type="evidence" value="ECO:0007669"/>
    <property type="project" value="InterPro"/>
</dbReference>
<accession>A0A6L2PHQ5</accession>
<evidence type="ECO:0000313" key="1">
    <source>
        <dbReference type="EMBL" id="GFG32101.1"/>
    </source>
</evidence>
<dbReference type="Proteomes" id="UP000502823">
    <property type="component" value="Unassembled WGS sequence"/>
</dbReference>
<name>A0A6L2PHQ5_COPFO</name>
<dbReference type="AlphaFoldDB" id="A0A6L2PHQ5"/>
<dbReference type="GO" id="GO:0043161">
    <property type="term" value="P:proteasome-mediated ubiquitin-dependent protein catabolic process"/>
    <property type="evidence" value="ECO:0007669"/>
    <property type="project" value="TreeGrafter"/>
</dbReference>
<keyword evidence="2" id="KW-1185">Reference proteome</keyword>
<dbReference type="InParanoid" id="A0A6L2PHQ5"/>
<organism evidence="1 2">
    <name type="scientific">Coptotermes formosanus</name>
    <name type="common">Formosan subterranean termite</name>
    <dbReference type="NCBI Taxonomy" id="36987"/>
    <lineage>
        <taxon>Eukaryota</taxon>
        <taxon>Metazoa</taxon>
        <taxon>Ecdysozoa</taxon>
        <taxon>Arthropoda</taxon>
        <taxon>Hexapoda</taxon>
        <taxon>Insecta</taxon>
        <taxon>Pterygota</taxon>
        <taxon>Neoptera</taxon>
        <taxon>Polyneoptera</taxon>
        <taxon>Dictyoptera</taxon>
        <taxon>Blattodea</taxon>
        <taxon>Blattoidea</taxon>
        <taxon>Termitoidae</taxon>
        <taxon>Rhinotermitidae</taxon>
        <taxon>Coptotermes</taxon>
    </lineage>
</organism>
<dbReference type="InterPro" id="IPR042476">
    <property type="entry name" value="APPBP2"/>
</dbReference>
<dbReference type="Pfam" id="PF13424">
    <property type="entry name" value="TPR_12"/>
    <property type="match status" value="1"/>
</dbReference>
<dbReference type="InterPro" id="IPR019734">
    <property type="entry name" value="TPR_rpt"/>
</dbReference>
<dbReference type="OrthoDB" id="7103806at2759"/>
<dbReference type="GO" id="GO:1990756">
    <property type="term" value="F:ubiquitin-like ligase-substrate adaptor activity"/>
    <property type="evidence" value="ECO:0007669"/>
    <property type="project" value="TreeGrafter"/>
</dbReference>
<dbReference type="SUPFAM" id="SSF48452">
    <property type="entry name" value="TPR-like"/>
    <property type="match status" value="1"/>
</dbReference>
<dbReference type="SMART" id="SM00028">
    <property type="entry name" value="TPR"/>
    <property type="match status" value="3"/>
</dbReference>
<evidence type="ECO:0008006" key="3">
    <source>
        <dbReference type="Google" id="ProtNLM"/>
    </source>
</evidence>
<dbReference type="Gene3D" id="1.25.40.10">
    <property type="entry name" value="Tetratricopeptide repeat domain"/>
    <property type="match status" value="2"/>
</dbReference>
<reference evidence="2" key="1">
    <citation type="submission" date="2020-01" db="EMBL/GenBank/DDBJ databases">
        <title>Draft genome sequence of the Termite Coptotermes fromosanus.</title>
        <authorList>
            <person name="Itakura S."/>
            <person name="Yosikawa Y."/>
            <person name="Umezawa K."/>
        </authorList>
    </citation>
    <scope>NUCLEOTIDE SEQUENCE [LARGE SCALE GENOMIC DNA]</scope>
</reference>
<dbReference type="FunCoup" id="A0A6L2PHQ5">
    <property type="interactions" value="1134"/>
</dbReference>
<dbReference type="Pfam" id="PF13374">
    <property type="entry name" value="TPR_10"/>
    <property type="match status" value="1"/>
</dbReference>